<sequence>MKVLVIDNYDSFVYNLVCMMHNLVDATIDVVKNDKINFKTFHLYDKIVLSPGPGIPVNAGKMMEVLEKNKSVAILGVCLGHQAIAEFSGGFLHNLSEPLHGIASTISIEKDDYLFENIPKNFKVGHYHSWVVAPSNTADFEVLAKDENQNIMAIKHKTFNWRGVQFHPESVLTEHGAQIINNWLKN</sequence>
<dbReference type="PANTHER" id="PTHR43418">
    <property type="entry name" value="MULTIFUNCTIONAL TRYPTOPHAN BIOSYNTHESIS PROTEIN-RELATED"/>
    <property type="match status" value="1"/>
</dbReference>
<evidence type="ECO:0000259" key="2">
    <source>
        <dbReference type="Pfam" id="PF00117"/>
    </source>
</evidence>
<dbReference type="InterPro" id="IPR050472">
    <property type="entry name" value="Anth_synth/Amidotransfase"/>
</dbReference>
<evidence type="ECO:0000313" key="4">
    <source>
        <dbReference type="Proteomes" id="UP000295260"/>
    </source>
</evidence>
<keyword evidence="4" id="KW-1185">Reference proteome</keyword>
<dbReference type="OrthoDB" id="9786812at2"/>
<dbReference type="PRINTS" id="PR00099">
    <property type="entry name" value="CPSGATASE"/>
</dbReference>
<dbReference type="Pfam" id="PF00117">
    <property type="entry name" value="GATase"/>
    <property type="match status" value="1"/>
</dbReference>
<dbReference type="AlphaFoldDB" id="A0A4R6QEL5"/>
<dbReference type="InterPro" id="IPR029062">
    <property type="entry name" value="Class_I_gatase-like"/>
</dbReference>
<keyword evidence="1" id="KW-0315">Glutamine amidotransferase</keyword>
<organism evidence="3 4">
    <name type="scientific">Flavobacterium dankookense</name>
    <dbReference type="NCBI Taxonomy" id="706186"/>
    <lineage>
        <taxon>Bacteria</taxon>
        <taxon>Pseudomonadati</taxon>
        <taxon>Bacteroidota</taxon>
        <taxon>Flavobacteriia</taxon>
        <taxon>Flavobacteriales</taxon>
        <taxon>Flavobacteriaceae</taxon>
        <taxon>Flavobacterium</taxon>
    </lineage>
</organism>
<comment type="caution">
    <text evidence="3">The sequence shown here is derived from an EMBL/GenBank/DDBJ whole genome shotgun (WGS) entry which is preliminary data.</text>
</comment>
<dbReference type="GO" id="GO:0004049">
    <property type="term" value="F:anthranilate synthase activity"/>
    <property type="evidence" value="ECO:0007669"/>
    <property type="project" value="TreeGrafter"/>
</dbReference>
<dbReference type="InterPro" id="IPR017926">
    <property type="entry name" value="GATASE"/>
</dbReference>
<dbReference type="PANTHER" id="PTHR43418:SF4">
    <property type="entry name" value="MULTIFUNCTIONAL TRYPTOPHAN BIOSYNTHESIS PROTEIN"/>
    <property type="match status" value="1"/>
</dbReference>
<dbReference type="PRINTS" id="PR00096">
    <property type="entry name" value="GATASE"/>
</dbReference>
<gene>
    <name evidence="3" type="ORF">BC748_0867</name>
</gene>
<protein>
    <submittedName>
        <fullName evidence="3">Anthranilate synthase component 2</fullName>
    </submittedName>
</protein>
<dbReference type="EMBL" id="SNXR01000012">
    <property type="protein sequence ID" value="TDP59899.1"/>
    <property type="molecule type" value="Genomic_DNA"/>
</dbReference>
<dbReference type="PROSITE" id="PS51273">
    <property type="entry name" value="GATASE_TYPE_1"/>
    <property type="match status" value="1"/>
</dbReference>
<dbReference type="RefSeq" id="WP_133532208.1">
    <property type="nucleotide sequence ID" value="NZ_SNXR01000012.1"/>
</dbReference>
<dbReference type="InterPro" id="IPR006221">
    <property type="entry name" value="TrpG/PapA_dom"/>
</dbReference>
<dbReference type="Gene3D" id="3.40.50.880">
    <property type="match status" value="1"/>
</dbReference>
<dbReference type="GO" id="GO:0000162">
    <property type="term" value="P:L-tryptophan biosynthetic process"/>
    <property type="evidence" value="ECO:0007669"/>
    <property type="project" value="TreeGrafter"/>
</dbReference>
<dbReference type="Proteomes" id="UP000295260">
    <property type="component" value="Unassembled WGS sequence"/>
</dbReference>
<evidence type="ECO:0000256" key="1">
    <source>
        <dbReference type="ARBA" id="ARBA00022962"/>
    </source>
</evidence>
<dbReference type="NCBIfam" id="TIGR00566">
    <property type="entry name" value="trpG_papA"/>
    <property type="match status" value="1"/>
</dbReference>
<dbReference type="PRINTS" id="PR00097">
    <property type="entry name" value="ANTSNTHASEII"/>
</dbReference>
<proteinExistence type="predicted"/>
<reference evidence="3 4" key="1">
    <citation type="submission" date="2019-03" db="EMBL/GenBank/DDBJ databases">
        <title>Genomic Encyclopedia of Archaeal and Bacterial Type Strains, Phase II (KMG-II): from individual species to whole genera.</title>
        <authorList>
            <person name="Goeker M."/>
        </authorList>
    </citation>
    <scope>NUCLEOTIDE SEQUENCE [LARGE SCALE GENOMIC DNA]</scope>
    <source>
        <strain evidence="3 4">DSM 25687</strain>
    </source>
</reference>
<feature type="domain" description="Glutamine amidotransferase" evidence="2">
    <location>
        <begin position="4"/>
        <end position="184"/>
    </location>
</feature>
<name>A0A4R6QEL5_9FLAO</name>
<dbReference type="FunFam" id="3.40.50.880:FF:000003">
    <property type="entry name" value="Anthranilate synthase component II"/>
    <property type="match status" value="1"/>
</dbReference>
<dbReference type="CDD" id="cd01743">
    <property type="entry name" value="GATase1_Anthranilate_Synthase"/>
    <property type="match status" value="1"/>
</dbReference>
<dbReference type="SUPFAM" id="SSF52317">
    <property type="entry name" value="Class I glutamine amidotransferase-like"/>
    <property type="match status" value="1"/>
</dbReference>
<evidence type="ECO:0000313" key="3">
    <source>
        <dbReference type="EMBL" id="TDP59899.1"/>
    </source>
</evidence>
<accession>A0A4R6QEL5</accession>
<dbReference type="GO" id="GO:0005829">
    <property type="term" value="C:cytosol"/>
    <property type="evidence" value="ECO:0007669"/>
    <property type="project" value="TreeGrafter"/>
</dbReference>